<organism evidence="1 2">
    <name type="scientific">Toxoplasma gondii MAS</name>
    <dbReference type="NCBI Taxonomy" id="943118"/>
    <lineage>
        <taxon>Eukaryota</taxon>
        <taxon>Sar</taxon>
        <taxon>Alveolata</taxon>
        <taxon>Apicomplexa</taxon>
        <taxon>Conoidasida</taxon>
        <taxon>Coccidia</taxon>
        <taxon>Eucoccidiorida</taxon>
        <taxon>Eimeriorina</taxon>
        <taxon>Sarcocystidae</taxon>
        <taxon>Toxoplasma</taxon>
    </lineage>
</organism>
<dbReference type="Proteomes" id="UP000028821">
    <property type="component" value="Unassembled WGS sequence"/>
</dbReference>
<protein>
    <submittedName>
        <fullName evidence="1">EMP/nonaspanin domain protein</fullName>
    </submittedName>
</protein>
<gene>
    <name evidence="1" type="ORF">TGMAS_416320</name>
</gene>
<name>A0A086PXU1_TOXGO</name>
<dbReference type="AlphaFoldDB" id="A0A086PXU1"/>
<evidence type="ECO:0000313" key="1">
    <source>
        <dbReference type="EMBL" id="KFH05173.1"/>
    </source>
</evidence>
<reference evidence="1 2" key="1">
    <citation type="submission" date="2014-04" db="EMBL/GenBank/DDBJ databases">
        <authorList>
            <person name="Sibley D."/>
            <person name="Venepally P."/>
            <person name="Karamycheva S."/>
            <person name="Hadjithomas M."/>
            <person name="Khan A."/>
            <person name="Brunk B."/>
            <person name="Roos D."/>
            <person name="Caler E."/>
            <person name="Lorenzi H."/>
        </authorList>
    </citation>
    <scope>NUCLEOTIDE SEQUENCE [LARGE SCALE GENOMIC DNA]</scope>
    <source>
        <strain evidence="1 2">MAS</strain>
    </source>
</reference>
<comment type="caution">
    <text evidence="1">The sequence shown here is derived from an EMBL/GenBank/DDBJ whole genome shotgun (WGS) entry which is preliminary data.</text>
</comment>
<accession>A0A086PXU1</accession>
<proteinExistence type="predicted"/>
<evidence type="ECO:0000313" key="2">
    <source>
        <dbReference type="Proteomes" id="UP000028821"/>
    </source>
</evidence>
<dbReference type="EMBL" id="AEXC02002430">
    <property type="protein sequence ID" value="KFH05173.1"/>
    <property type="molecule type" value="Genomic_DNA"/>
</dbReference>
<sequence>IVDQLYALLRHYRADGSSAFTFGTPVGFRKGDEIFIHNHFRLLLYYHSNSDNDGQEASYRRA</sequence>
<feature type="non-terminal residue" evidence="1">
    <location>
        <position position="1"/>
    </location>
</feature>
<dbReference type="VEuPathDB" id="ToxoDB:TGMAS_416320"/>